<gene>
    <name evidence="1" type="ORF">CCAN12_530002</name>
</gene>
<dbReference type="AlphaFoldDB" id="A0A0B7H9S0"/>
<sequence>MFLCGFKLNLGKLYGFFDLDEDLYPLFEDRKYRLIYRKLSF</sequence>
<dbReference type="EMBL" id="CDOE01000049">
    <property type="protein sequence ID" value="CEN34348.1"/>
    <property type="molecule type" value="Genomic_DNA"/>
</dbReference>
<evidence type="ECO:0000313" key="1">
    <source>
        <dbReference type="EMBL" id="CEN34348.1"/>
    </source>
</evidence>
<reference evidence="1 2" key="1">
    <citation type="submission" date="2015-01" db="EMBL/GenBank/DDBJ databases">
        <authorList>
            <person name="Xiang T."/>
            <person name="Song Y."/>
            <person name="Huang L."/>
            <person name="Wang B."/>
            <person name="Wu P."/>
        </authorList>
    </citation>
    <scope>NUCLEOTIDE SEQUENCE [LARGE SCALE GENOMIC DNA]</scope>
    <source>
        <strain evidence="1 2">Cc12</strain>
    </source>
</reference>
<proteinExistence type="predicted"/>
<evidence type="ECO:0000313" key="2">
    <source>
        <dbReference type="Proteomes" id="UP000044026"/>
    </source>
</evidence>
<accession>A0A0B7H9S0</accession>
<organism evidence="1 2">
    <name type="scientific">Capnocytophaga canimorsus</name>
    <dbReference type="NCBI Taxonomy" id="28188"/>
    <lineage>
        <taxon>Bacteria</taxon>
        <taxon>Pseudomonadati</taxon>
        <taxon>Bacteroidota</taxon>
        <taxon>Flavobacteriia</taxon>
        <taxon>Flavobacteriales</taxon>
        <taxon>Flavobacteriaceae</taxon>
        <taxon>Capnocytophaga</taxon>
    </lineage>
</organism>
<protein>
    <submittedName>
        <fullName evidence="1">Uncharacterized protein</fullName>
    </submittedName>
</protein>
<dbReference type="Proteomes" id="UP000044026">
    <property type="component" value="Unassembled WGS sequence"/>
</dbReference>
<name>A0A0B7H9S0_9FLAO</name>